<comment type="caution">
    <text evidence="1">The sequence shown here is derived from an EMBL/GenBank/DDBJ whole genome shotgun (WGS) entry which is preliminary data.</text>
</comment>
<dbReference type="Proteomes" id="UP000827092">
    <property type="component" value="Unassembled WGS sequence"/>
</dbReference>
<evidence type="ECO:0000313" key="2">
    <source>
        <dbReference type="Proteomes" id="UP000827092"/>
    </source>
</evidence>
<evidence type="ECO:0000313" key="1">
    <source>
        <dbReference type="EMBL" id="KAG8192685.1"/>
    </source>
</evidence>
<name>A0AAV6V7L5_9ARAC</name>
<protein>
    <submittedName>
        <fullName evidence="1">Uncharacterized protein</fullName>
    </submittedName>
</protein>
<gene>
    <name evidence="1" type="ORF">JTE90_009713</name>
</gene>
<organism evidence="1 2">
    <name type="scientific">Oedothorax gibbosus</name>
    <dbReference type="NCBI Taxonomy" id="931172"/>
    <lineage>
        <taxon>Eukaryota</taxon>
        <taxon>Metazoa</taxon>
        <taxon>Ecdysozoa</taxon>
        <taxon>Arthropoda</taxon>
        <taxon>Chelicerata</taxon>
        <taxon>Arachnida</taxon>
        <taxon>Araneae</taxon>
        <taxon>Araneomorphae</taxon>
        <taxon>Entelegynae</taxon>
        <taxon>Araneoidea</taxon>
        <taxon>Linyphiidae</taxon>
        <taxon>Erigoninae</taxon>
        <taxon>Oedothorax</taxon>
    </lineage>
</organism>
<accession>A0AAV6V7L5</accession>
<dbReference type="EMBL" id="JAFNEN010000136">
    <property type="protein sequence ID" value="KAG8192685.1"/>
    <property type="molecule type" value="Genomic_DNA"/>
</dbReference>
<sequence length="86" mass="10136">MYKTTNLPKFFDIYFLGNSHRGEDLYKMDAKQVDSNSTRRRNTGAAIRIVNVALEDRTAVTSRRAPDWEIARKEKKNIKAERYIKR</sequence>
<proteinExistence type="predicted"/>
<reference evidence="1 2" key="1">
    <citation type="journal article" date="2022" name="Nat. Ecol. Evol.">
        <title>A masculinizing supergene underlies an exaggerated male reproductive morph in a spider.</title>
        <authorList>
            <person name="Hendrickx F."/>
            <person name="De Corte Z."/>
            <person name="Sonet G."/>
            <person name="Van Belleghem S.M."/>
            <person name="Kostlbacher S."/>
            <person name="Vangestel C."/>
        </authorList>
    </citation>
    <scope>NUCLEOTIDE SEQUENCE [LARGE SCALE GENOMIC DNA]</scope>
    <source>
        <strain evidence="1">W744_W776</strain>
    </source>
</reference>
<dbReference type="AlphaFoldDB" id="A0AAV6V7L5"/>
<keyword evidence="2" id="KW-1185">Reference proteome</keyword>